<proteinExistence type="predicted"/>
<reference evidence="3" key="1">
    <citation type="submission" date="2016-11" db="UniProtKB">
        <authorList>
            <consortium name="WormBaseParasite"/>
        </authorList>
    </citation>
    <scope>IDENTIFICATION</scope>
</reference>
<keyword evidence="1" id="KW-0472">Membrane</keyword>
<sequence>MGPMFQSLSAHKYTLSFNCFFSSSFFFSLFFFVGKSLLLLPLPPVSSYPPSKSRRMSFDLSTLHLPPFTYTTHT</sequence>
<dbReference type="WBParaSite" id="Csp11.Scaffold629.g16598.t1">
    <property type="protein sequence ID" value="Csp11.Scaffold629.g16598.t1"/>
    <property type="gene ID" value="Csp11.Scaffold629.g16598"/>
</dbReference>
<feature type="transmembrane region" description="Helical" evidence="1">
    <location>
        <begin position="20"/>
        <end position="42"/>
    </location>
</feature>
<organism evidence="2 3">
    <name type="scientific">Caenorhabditis tropicalis</name>
    <dbReference type="NCBI Taxonomy" id="1561998"/>
    <lineage>
        <taxon>Eukaryota</taxon>
        <taxon>Metazoa</taxon>
        <taxon>Ecdysozoa</taxon>
        <taxon>Nematoda</taxon>
        <taxon>Chromadorea</taxon>
        <taxon>Rhabditida</taxon>
        <taxon>Rhabditina</taxon>
        <taxon>Rhabditomorpha</taxon>
        <taxon>Rhabditoidea</taxon>
        <taxon>Rhabditidae</taxon>
        <taxon>Peloderinae</taxon>
        <taxon>Caenorhabditis</taxon>
    </lineage>
</organism>
<name>A0A1I7UAS1_9PELO</name>
<evidence type="ECO:0000313" key="3">
    <source>
        <dbReference type="WBParaSite" id="Csp11.Scaffold629.g16598.t1"/>
    </source>
</evidence>
<evidence type="ECO:0000313" key="2">
    <source>
        <dbReference type="Proteomes" id="UP000095282"/>
    </source>
</evidence>
<protein>
    <submittedName>
        <fullName evidence="3">Ovule protein</fullName>
    </submittedName>
</protein>
<dbReference type="Proteomes" id="UP000095282">
    <property type="component" value="Unplaced"/>
</dbReference>
<dbReference type="AlphaFoldDB" id="A0A1I7UAS1"/>
<accession>A0A1I7UAS1</accession>
<keyword evidence="2" id="KW-1185">Reference proteome</keyword>
<keyword evidence="1" id="KW-0812">Transmembrane</keyword>
<evidence type="ECO:0000256" key="1">
    <source>
        <dbReference type="SAM" id="Phobius"/>
    </source>
</evidence>
<keyword evidence="1" id="KW-1133">Transmembrane helix</keyword>